<reference evidence="1 2" key="1">
    <citation type="journal article" date="2014" name="Agronomy (Basel)">
        <title>A Draft Genome Sequence for Ensete ventricosum, the Drought-Tolerant Tree Against Hunger.</title>
        <authorList>
            <person name="Harrison J."/>
            <person name="Moore K.A."/>
            <person name="Paszkiewicz K."/>
            <person name="Jones T."/>
            <person name="Grant M."/>
            <person name="Ambacheew D."/>
            <person name="Muzemil S."/>
            <person name="Studholme D.J."/>
        </authorList>
    </citation>
    <scope>NUCLEOTIDE SEQUENCE [LARGE SCALE GENOMIC DNA]</scope>
</reference>
<comment type="caution">
    <text evidence="1">The sequence shown here is derived from an EMBL/GenBank/DDBJ whole genome shotgun (WGS) entry which is preliminary data.</text>
</comment>
<evidence type="ECO:0000313" key="2">
    <source>
        <dbReference type="Proteomes" id="UP000287651"/>
    </source>
</evidence>
<accession>A0A426ZLU4</accession>
<organism evidence="1 2">
    <name type="scientific">Ensete ventricosum</name>
    <name type="common">Abyssinian banana</name>
    <name type="synonym">Musa ensete</name>
    <dbReference type="NCBI Taxonomy" id="4639"/>
    <lineage>
        <taxon>Eukaryota</taxon>
        <taxon>Viridiplantae</taxon>
        <taxon>Streptophyta</taxon>
        <taxon>Embryophyta</taxon>
        <taxon>Tracheophyta</taxon>
        <taxon>Spermatophyta</taxon>
        <taxon>Magnoliopsida</taxon>
        <taxon>Liliopsida</taxon>
        <taxon>Zingiberales</taxon>
        <taxon>Musaceae</taxon>
        <taxon>Ensete</taxon>
    </lineage>
</organism>
<protein>
    <recommendedName>
        <fullName evidence="3">Pentatricopeptide repeat-containing protein</fullName>
    </recommendedName>
</protein>
<gene>
    <name evidence="1" type="ORF">B296_00032373</name>
</gene>
<dbReference type="Gene3D" id="1.25.40.10">
    <property type="entry name" value="Tetratricopeptide repeat domain"/>
    <property type="match status" value="1"/>
</dbReference>
<evidence type="ECO:0008006" key="3">
    <source>
        <dbReference type="Google" id="ProtNLM"/>
    </source>
</evidence>
<proteinExistence type="predicted"/>
<dbReference type="InterPro" id="IPR011990">
    <property type="entry name" value="TPR-like_helical_dom_sf"/>
</dbReference>
<sequence>MILSLTGHDCLRCITTNYSTKIRCTKLPPGDIFIAYRFSCDELGLRLLRVWHLSTHRRASVISDYYYFSLPCSHCTFQVLEPPSPSPPQPAEDGVVAEILGIARSLPENARLGEFLGPFAGRVGEGECIELLGRMGEEGLAWGCLYLFEWMRLQEPSLVTPRACSVLFSVLGRAGMGDKLMVLFQNLPKGKRFKDVCVYNSAISGLASCRR</sequence>
<dbReference type="EMBL" id="AMZH03006010">
    <property type="protein sequence ID" value="RRT64905.1"/>
    <property type="molecule type" value="Genomic_DNA"/>
</dbReference>
<dbReference type="Proteomes" id="UP000287651">
    <property type="component" value="Unassembled WGS sequence"/>
</dbReference>
<dbReference type="AlphaFoldDB" id="A0A426ZLU4"/>
<evidence type="ECO:0000313" key="1">
    <source>
        <dbReference type="EMBL" id="RRT64905.1"/>
    </source>
</evidence>
<name>A0A426ZLU4_ENSVE</name>